<dbReference type="InterPro" id="IPR017438">
    <property type="entry name" value="ATP-NAD_kinase_N"/>
</dbReference>
<dbReference type="GO" id="GO:0003951">
    <property type="term" value="F:NAD+ kinase activity"/>
    <property type="evidence" value="ECO:0007669"/>
    <property type="project" value="InterPro"/>
</dbReference>
<dbReference type="EMBL" id="CP045483">
    <property type="protein sequence ID" value="QGR20156.1"/>
    <property type="molecule type" value="Genomic_DNA"/>
</dbReference>
<dbReference type="InterPro" id="IPR017437">
    <property type="entry name" value="ATP-NAD_kinase_PpnK-typ_C"/>
</dbReference>
<dbReference type="InterPro" id="IPR016064">
    <property type="entry name" value="NAD/diacylglycerol_kinase_sf"/>
</dbReference>
<evidence type="ECO:0000256" key="3">
    <source>
        <dbReference type="ARBA" id="ARBA00022741"/>
    </source>
</evidence>
<dbReference type="GeneID" id="42799258"/>
<keyword evidence="9" id="KW-1185">Reference proteome</keyword>
<dbReference type="Proteomes" id="UP000423396">
    <property type="component" value="Chromosome"/>
</dbReference>
<dbReference type="Gene3D" id="3.40.50.10330">
    <property type="entry name" value="Probable inorganic polyphosphate/atp-NAD kinase, domain 1"/>
    <property type="match status" value="1"/>
</dbReference>
<evidence type="ECO:0000313" key="9">
    <source>
        <dbReference type="Proteomes" id="UP000423396"/>
    </source>
</evidence>
<evidence type="ECO:0000256" key="5">
    <source>
        <dbReference type="ARBA" id="ARBA00022840"/>
    </source>
</evidence>
<dbReference type="RefSeq" id="WP_156007605.1">
    <property type="nucleotide sequence ID" value="NZ_CP045483.1"/>
</dbReference>
<accession>A0A650CQP4</accession>
<gene>
    <name evidence="8" type="ORF">D1868_09270</name>
</gene>
<keyword evidence="3" id="KW-0547">Nucleotide-binding</keyword>
<dbReference type="InterPro" id="IPR002504">
    <property type="entry name" value="NADK"/>
</dbReference>
<dbReference type="GO" id="GO:0005524">
    <property type="term" value="F:ATP binding"/>
    <property type="evidence" value="ECO:0007669"/>
    <property type="project" value="UniProtKB-KW"/>
</dbReference>
<keyword evidence="4 8" id="KW-0418">Kinase</keyword>
<organism evidence="8 9">
    <name type="scientific">Stygiolobus azoricus</name>
    <dbReference type="NCBI Taxonomy" id="41675"/>
    <lineage>
        <taxon>Archaea</taxon>
        <taxon>Thermoproteota</taxon>
        <taxon>Thermoprotei</taxon>
        <taxon>Sulfolobales</taxon>
        <taxon>Sulfolobaceae</taxon>
        <taxon>Stygiolobus</taxon>
    </lineage>
</organism>
<evidence type="ECO:0000256" key="2">
    <source>
        <dbReference type="ARBA" id="ARBA00022679"/>
    </source>
</evidence>
<dbReference type="Pfam" id="PF01513">
    <property type="entry name" value="NAD_kinase"/>
    <property type="match status" value="1"/>
</dbReference>
<dbReference type="PANTHER" id="PTHR20275">
    <property type="entry name" value="NAD KINASE"/>
    <property type="match status" value="1"/>
</dbReference>
<proteinExistence type="predicted"/>
<protein>
    <submittedName>
        <fullName evidence="8">NAD(+) kinase</fullName>
    </submittedName>
</protein>
<dbReference type="GO" id="GO:0006741">
    <property type="term" value="P:NADP+ biosynthetic process"/>
    <property type="evidence" value="ECO:0007669"/>
    <property type="project" value="InterPro"/>
</dbReference>
<dbReference type="AlphaFoldDB" id="A0A650CQP4"/>
<evidence type="ECO:0000256" key="7">
    <source>
        <dbReference type="ARBA" id="ARBA00023027"/>
    </source>
</evidence>
<evidence type="ECO:0000256" key="1">
    <source>
        <dbReference type="ARBA" id="ARBA00022490"/>
    </source>
</evidence>
<keyword evidence="1" id="KW-0963">Cytoplasm</keyword>
<evidence type="ECO:0000256" key="6">
    <source>
        <dbReference type="ARBA" id="ARBA00022857"/>
    </source>
</evidence>
<dbReference type="GO" id="GO:0019674">
    <property type="term" value="P:NAD+ metabolic process"/>
    <property type="evidence" value="ECO:0007669"/>
    <property type="project" value="InterPro"/>
</dbReference>
<name>A0A650CQP4_9CREN</name>
<reference evidence="8 9" key="1">
    <citation type="submission" date="2019-10" db="EMBL/GenBank/DDBJ databases">
        <title>Genome Sequences from Six Type Strain Members of the Archaeal Family Sulfolobaceae: Acidianus ambivalens, Acidianus infernus, Metallosphaera prunae, Stygiolobus azoricus, Sulfolobus metallicus, and Sulfurisphaera ohwakuensis.</title>
        <authorList>
            <person name="Counts J.A."/>
            <person name="Kelly R.M."/>
        </authorList>
    </citation>
    <scope>NUCLEOTIDE SEQUENCE [LARGE SCALE GENOMIC DNA]</scope>
    <source>
        <strain evidence="8 9">FC6</strain>
    </source>
</reference>
<evidence type="ECO:0000256" key="4">
    <source>
        <dbReference type="ARBA" id="ARBA00022777"/>
    </source>
</evidence>
<dbReference type="OrthoDB" id="77798at2157"/>
<dbReference type="Pfam" id="PF20143">
    <property type="entry name" value="NAD_kinase_C"/>
    <property type="match status" value="1"/>
</dbReference>
<keyword evidence="6" id="KW-0521">NADP</keyword>
<keyword evidence="5" id="KW-0067">ATP-binding</keyword>
<dbReference type="SUPFAM" id="SSF111331">
    <property type="entry name" value="NAD kinase/diacylglycerol kinase-like"/>
    <property type="match status" value="1"/>
</dbReference>
<dbReference type="KEGG" id="sazo:D1868_09270"/>
<sequence>MLLKILTKNSPDAIEFSEKVKKLAEEMGFKITEGNNHDLVIVIGGDGTLLKAVKLNSPVIGIKFGRRSALLDINPENVKDVLVRLKNGDYIVDEYVMLNLRTKQTRAVAFNEVAILFDNPETILGSVSVGEKKIIFEGDGVLASTPQGSWAWSYSATRTLLHKGVNGIEITFMNCIVPDMRNIIIPMKEKVTIKLEDKGRPQIAKIIVDGEVVGYLRSGEDEEAIITEHERKAKILRFYKRIDLGYL</sequence>
<keyword evidence="2" id="KW-0808">Transferase</keyword>
<keyword evidence="7" id="KW-0520">NAD</keyword>
<dbReference type="PANTHER" id="PTHR20275:SF43">
    <property type="entry name" value="BIFUNCTIONAL NADP PHOSPHATASE_NAD KINASE"/>
    <property type="match status" value="1"/>
</dbReference>
<dbReference type="Gene3D" id="2.60.200.30">
    <property type="entry name" value="Probable inorganic polyphosphate/atp-NAD kinase, domain 2"/>
    <property type="match status" value="1"/>
</dbReference>
<evidence type="ECO:0000313" key="8">
    <source>
        <dbReference type="EMBL" id="QGR20156.1"/>
    </source>
</evidence>